<reference evidence="5" key="1">
    <citation type="journal article" date="2014" name="Int. J. Syst. Evol. Microbiol.">
        <title>Complete genome sequence of Corynebacterium casei LMG S-19264T (=DSM 44701T), isolated from a smear-ripened cheese.</title>
        <authorList>
            <consortium name="US DOE Joint Genome Institute (JGI-PGF)"/>
            <person name="Walter F."/>
            <person name="Albersmeier A."/>
            <person name="Kalinowski J."/>
            <person name="Ruckert C."/>
        </authorList>
    </citation>
    <scope>NUCLEOTIDE SEQUENCE</scope>
    <source>
        <strain evidence="5">CGMCC 1.12698</strain>
    </source>
</reference>
<name>A0A917AMM5_9BACI</name>
<evidence type="ECO:0000259" key="4">
    <source>
        <dbReference type="PROSITE" id="PS50901"/>
    </source>
</evidence>
<dbReference type="InterPro" id="IPR002543">
    <property type="entry name" value="FtsK_dom"/>
</dbReference>
<evidence type="ECO:0000313" key="6">
    <source>
        <dbReference type="Proteomes" id="UP000605259"/>
    </source>
</evidence>
<dbReference type="PROSITE" id="PS50901">
    <property type="entry name" value="FTSK"/>
    <property type="match status" value="1"/>
</dbReference>
<dbReference type="Proteomes" id="UP000605259">
    <property type="component" value="Unassembled WGS sequence"/>
</dbReference>
<dbReference type="PANTHER" id="PTHR22683:SF1">
    <property type="entry name" value="TYPE VII SECRETION SYSTEM PROTEIN ESSC"/>
    <property type="match status" value="1"/>
</dbReference>
<keyword evidence="1 3" id="KW-0547">Nucleotide-binding</keyword>
<evidence type="ECO:0000313" key="5">
    <source>
        <dbReference type="EMBL" id="GGE62071.1"/>
    </source>
</evidence>
<dbReference type="GO" id="GO:0051301">
    <property type="term" value="P:cell division"/>
    <property type="evidence" value="ECO:0007669"/>
    <property type="project" value="UniProtKB-KW"/>
</dbReference>
<dbReference type="SUPFAM" id="SSF52540">
    <property type="entry name" value="P-loop containing nucleoside triphosphate hydrolases"/>
    <property type="match status" value="1"/>
</dbReference>
<keyword evidence="5" id="KW-0132">Cell division</keyword>
<protein>
    <submittedName>
        <fullName evidence="5">Cell division protein FtsK</fullName>
    </submittedName>
</protein>
<evidence type="ECO:0000256" key="2">
    <source>
        <dbReference type="ARBA" id="ARBA00022840"/>
    </source>
</evidence>
<proteinExistence type="predicted"/>
<dbReference type="EMBL" id="BMFK01000001">
    <property type="protein sequence ID" value="GGE62071.1"/>
    <property type="molecule type" value="Genomic_DNA"/>
</dbReference>
<organism evidence="5 6">
    <name type="scientific">Priestia taiwanensis</name>
    <dbReference type="NCBI Taxonomy" id="1347902"/>
    <lineage>
        <taxon>Bacteria</taxon>
        <taxon>Bacillati</taxon>
        <taxon>Bacillota</taxon>
        <taxon>Bacilli</taxon>
        <taxon>Bacillales</taxon>
        <taxon>Bacillaceae</taxon>
        <taxon>Priestia</taxon>
    </lineage>
</organism>
<dbReference type="PANTHER" id="PTHR22683">
    <property type="entry name" value="SPORULATION PROTEIN RELATED"/>
    <property type="match status" value="1"/>
</dbReference>
<keyword evidence="5" id="KW-0131">Cell cycle</keyword>
<comment type="caution">
    <text evidence="5">The sequence shown here is derived from an EMBL/GenBank/DDBJ whole genome shotgun (WGS) entry which is preliminary data.</text>
</comment>
<dbReference type="InterPro" id="IPR050206">
    <property type="entry name" value="FtsK/SpoIIIE/SftA"/>
</dbReference>
<dbReference type="Gene3D" id="3.40.50.300">
    <property type="entry name" value="P-loop containing nucleotide triphosphate hydrolases"/>
    <property type="match status" value="1"/>
</dbReference>
<keyword evidence="6" id="KW-1185">Reference proteome</keyword>
<accession>A0A917AMM5</accession>
<dbReference type="GO" id="GO:0005524">
    <property type="term" value="F:ATP binding"/>
    <property type="evidence" value="ECO:0007669"/>
    <property type="project" value="UniProtKB-UniRule"/>
</dbReference>
<keyword evidence="2 3" id="KW-0067">ATP-binding</keyword>
<evidence type="ECO:0000256" key="1">
    <source>
        <dbReference type="ARBA" id="ARBA00022741"/>
    </source>
</evidence>
<feature type="domain" description="FtsK" evidence="4">
    <location>
        <begin position="133"/>
        <end position="323"/>
    </location>
</feature>
<dbReference type="RefSeq" id="WP_188387344.1">
    <property type="nucleotide sequence ID" value="NZ_BMFK01000001.1"/>
</dbReference>
<dbReference type="InterPro" id="IPR027417">
    <property type="entry name" value="P-loop_NTPase"/>
</dbReference>
<evidence type="ECO:0000256" key="3">
    <source>
        <dbReference type="PROSITE-ProRule" id="PRU00289"/>
    </source>
</evidence>
<dbReference type="GO" id="GO:0003677">
    <property type="term" value="F:DNA binding"/>
    <property type="evidence" value="ECO:0007669"/>
    <property type="project" value="InterPro"/>
</dbReference>
<dbReference type="Pfam" id="PF01580">
    <property type="entry name" value="FtsK_SpoIIIE"/>
    <property type="match status" value="1"/>
</dbReference>
<feature type="binding site" evidence="3">
    <location>
        <begin position="151"/>
        <end position="158"/>
    </location>
    <ligand>
        <name>ATP</name>
        <dbReference type="ChEBI" id="CHEBI:30616"/>
    </ligand>
</feature>
<sequence length="399" mass="45567">MISLLLIPTVLLLAASFSPYFKQTDREKIQLFFEIAGIGVKHNNEIQYPSYKATEDDDLSTTYIFRLPLGIPSKLLEKIGGVVGEGLNKPVLIKYENYELRIRVFTHGLKDKVTWCRSMVREDSWEVPVGQMLEGMAYHDFDKIPHASVGGTTRYGKTVFLKNIVTNLILANPDNVRFYIFDLKGGLEFSRYKNLKQVMKVAENTVETFEVLEALLTEIRKKMEYMKHNYITNIVESDEKERVFILVDEAAELCPDKSMPKPKRDLLGACQHMLSEIARLGGGLGYRLVFCTQYPTADTLPRQIKQNSDAKIGFRLATGVASQVVIDEDGLEKLPSLLPGRAIYKTDCKHEMQVPYISDKHMWHVLKDWEVTKDEPKPVYEVPATEQARPSDTSFIEFK</sequence>
<reference evidence="5" key="2">
    <citation type="submission" date="2020-09" db="EMBL/GenBank/DDBJ databases">
        <authorList>
            <person name="Sun Q."/>
            <person name="Zhou Y."/>
        </authorList>
    </citation>
    <scope>NUCLEOTIDE SEQUENCE</scope>
    <source>
        <strain evidence="5">CGMCC 1.12698</strain>
    </source>
</reference>
<dbReference type="AlphaFoldDB" id="A0A917AMM5"/>
<gene>
    <name evidence="5" type="ORF">GCM10007140_10420</name>
</gene>